<keyword evidence="5" id="KW-0540">Nuclease</keyword>
<feature type="domain" description="Type I restriction modification DNA specificity" evidence="4">
    <location>
        <begin position="10"/>
        <end position="182"/>
    </location>
</feature>
<dbReference type="CDD" id="cd17253">
    <property type="entry name" value="RMtype1_S_Eco933I-TRD2-CR2_like"/>
    <property type="match status" value="1"/>
</dbReference>
<keyword evidence="2" id="KW-0680">Restriction system</keyword>
<name>A0ABW8FDL8_9ACTN</name>
<evidence type="ECO:0000256" key="2">
    <source>
        <dbReference type="ARBA" id="ARBA00022747"/>
    </source>
</evidence>
<organism evidence="5 6">
    <name type="scientific">Streptomyces iakyrus</name>
    <dbReference type="NCBI Taxonomy" id="68219"/>
    <lineage>
        <taxon>Bacteria</taxon>
        <taxon>Bacillati</taxon>
        <taxon>Actinomycetota</taxon>
        <taxon>Actinomycetes</taxon>
        <taxon>Kitasatosporales</taxon>
        <taxon>Streptomycetaceae</taxon>
        <taxon>Streptomyces</taxon>
    </lineage>
</organism>
<comment type="caution">
    <text evidence="5">The sequence shown here is derived from an EMBL/GenBank/DDBJ whole genome shotgun (WGS) entry which is preliminary data.</text>
</comment>
<dbReference type="RefSeq" id="WP_306499596.1">
    <property type="nucleotide sequence ID" value="NZ_JBIVGG010000006.1"/>
</dbReference>
<dbReference type="InterPro" id="IPR044946">
    <property type="entry name" value="Restrct_endonuc_typeI_TRD_sf"/>
</dbReference>
<dbReference type="EMBL" id="JBIVGG010000006">
    <property type="protein sequence ID" value="MFJ4080088.1"/>
    <property type="molecule type" value="Genomic_DNA"/>
</dbReference>
<sequence>MSAERDLLYVKLSDLAEVTGGVTLGRTIPDAASVELPYLRVANVQDGYIDTSDLKTVRVLQSEVQRFTARKGDVLITEGGDFDKVGRGAVWDGRFSPCLHQNHLFRVRCHPGKLLPEYLAIYLASSEGRRYFLSIAKQTTNLASINSSQLKAMPIPRRRLEDQRRVVEVLEALGKQELAIEAAVAKLDFVEEGLLQSAFESRDREGVVSDLGAVVTGTTPPPDWDPVGLEGGIPFFTPSQVRDAEGTVSGAERSIARSRADKIRTIPAGSTVAVCIGFGAGKVALSGVECCTNQQINAVIPFQGFDHRFVYLAVRYAMRRAKSLLNLQVTPIINKTDFSQLPVPVPSETEQEQLVEKIWAVRTKKSSLIAEKVKLGNLKAGLSSDLLSVV</sequence>
<evidence type="ECO:0000313" key="5">
    <source>
        <dbReference type="EMBL" id="MFJ4080088.1"/>
    </source>
</evidence>
<keyword evidence="3" id="KW-0238">DNA-binding</keyword>
<proteinExistence type="inferred from homology"/>
<dbReference type="EC" id="3.1.21.-" evidence="5"/>
<gene>
    <name evidence="5" type="ORF">ACIP2Z_14130</name>
</gene>
<reference evidence="5 6" key="1">
    <citation type="submission" date="2024-10" db="EMBL/GenBank/DDBJ databases">
        <title>The Natural Products Discovery Center: Release of the First 8490 Sequenced Strains for Exploring Actinobacteria Biosynthetic Diversity.</title>
        <authorList>
            <person name="Kalkreuter E."/>
            <person name="Kautsar S.A."/>
            <person name="Yang D."/>
            <person name="Bader C.D."/>
            <person name="Teijaro C.N."/>
            <person name="Fluegel L."/>
            <person name="Davis C.M."/>
            <person name="Simpson J.R."/>
            <person name="Lauterbach L."/>
            <person name="Steele A.D."/>
            <person name="Gui C."/>
            <person name="Meng S."/>
            <person name="Li G."/>
            <person name="Viehrig K."/>
            <person name="Ye F."/>
            <person name="Su P."/>
            <person name="Kiefer A.F."/>
            <person name="Nichols A."/>
            <person name="Cepeda A.J."/>
            <person name="Yan W."/>
            <person name="Fan B."/>
            <person name="Jiang Y."/>
            <person name="Adhikari A."/>
            <person name="Zheng C.-J."/>
            <person name="Schuster L."/>
            <person name="Cowan T.M."/>
            <person name="Smanski M.J."/>
            <person name="Chevrette M.G."/>
            <person name="De Carvalho L.P.S."/>
            <person name="Shen B."/>
        </authorList>
    </citation>
    <scope>NUCLEOTIDE SEQUENCE [LARGE SCALE GENOMIC DNA]</scope>
    <source>
        <strain evidence="5 6">NPDC089932</strain>
    </source>
</reference>
<accession>A0ABW8FDL8</accession>
<keyword evidence="5" id="KW-0378">Hydrolase</keyword>
<evidence type="ECO:0000313" key="6">
    <source>
        <dbReference type="Proteomes" id="UP001617511"/>
    </source>
</evidence>
<keyword evidence="5" id="KW-0255">Endonuclease</keyword>
<dbReference type="InterPro" id="IPR000055">
    <property type="entry name" value="Restrct_endonuc_typeI_TRD"/>
</dbReference>
<dbReference type="Pfam" id="PF01420">
    <property type="entry name" value="Methylase_S"/>
    <property type="match status" value="2"/>
</dbReference>
<dbReference type="PANTHER" id="PTHR30408:SF12">
    <property type="entry name" value="TYPE I RESTRICTION ENZYME MJAVIII SPECIFICITY SUBUNIT"/>
    <property type="match status" value="1"/>
</dbReference>
<dbReference type="Proteomes" id="UP001617511">
    <property type="component" value="Unassembled WGS sequence"/>
</dbReference>
<dbReference type="SUPFAM" id="SSF116734">
    <property type="entry name" value="DNA methylase specificity domain"/>
    <property type="match status" value="2"/>
</dbReference>
<feature type="domain" description="Type I restriction modification DNA specificity" evidence="4">
    <location>
        <begin position="210"/>
        <end position="361"/>
    </location>
</feature>
<protein>
    <submittedName>
        <fullName evidence="5">Restriction endonuclease subunit S</fullName>
        <ecNumber evidence="5">3.1.21.-</ecNumber>
    </submittedName>
</protein>
<keyword evidence="6" id="KW-1185">Reference proteome</keyword>
<comment type="similarity">
    <text evidence="1">Belongs to the type-I restriction system S methylase family.</text>
</comment>
<dbReference type="GO" id="GO:0016787">
    <property type="term" value="F:hydrolase activity"/>
    <property type="evidence" value="ECO:0007669"/>
    <property type="project" value="UniProtKB-KW"/>
</dbReference>
<evidence type="ECO:0000259" key="4">
    <source>
        <dbReference type="Pfam" id="PF01420"/>
    </source>
</evidence>
<dbReference type="PANTHER" id="PTHR30408">
    <property type="entry name" value="TYPE-1 RESTRICTION ENZYME ECOKI SPECIFICITY PROTEIN"/>
    <property type="match status" value="1"/>
</dbReference>
<dbReference type="Gene3D" id="3.90.220.20">
    <property type="entry name" value="DNA methylase specificity domains"/>
    <property type="match status" value="2"/>
</dbReference>
<dbReference type="GO" id="GO:0004519">
    <property type="term" value="F:endonuclease activity"/>
    <property type="evidence" value="ECO:0007669"/>
    <property type="project" value="UniProtKB-KW"/>
</dbReference>
<evidence type="ECO:0000256" key="3">
    <source>
        <dbReference type="ARBA" id="ARBA00023125"/>
    </source>
</evidence>
<dbReference type="InterPro" id="IPR052021">
    <property type="entry name" value="Type-I_RS_S_subunit"/>
</dbReference>
<evidence type="ECO:0000256" key="1">
    <source>
        <dbReference type="ARBA" id="ARBA00010923"/>
    </source>
</evidence>